<reference evidence="4" key="1">
    <citation type="submission" date="2020-08" db="EMBL/GenBank/DDBJ databases">
        <title>Genome sequencing and assembly of the red palm weevil Rhynchophorus ferrugineus.</title>
        <authorList>
            <person name="Dias G.B."/>
            <person name="Bergman C.M."/>
            <person name="Manee M."/>
        </authorList>
    </citation>
    <scope>NUCLEOTIDE SEQUENCE</scope>
    <source>
        <strain evidence="4">AA-2017</strain>
        <tissue evidence="4">Whole larva</tissue>
    </source>
</reference>
<dbReference type="PROSITE" id="PS50157">
    <property type="entry name" value="ZINC_FINGER_C2H2_2"/>
    <property type="match status" value="1"/>
</dbReference>
<dbReference type="GO" id="GO:0008270">
    <property type="term" value="F:zinc ion binding"/>
    <property type="evidence" value="ECO:0007669"/>
    <property type="project" value="UniProtKB-KW"/>
</dbReference>
<protein>
    <recommendedName>
        <fullName evidence="3">C2H2-type domain-containing protein</fullName>
    </recommendedName>
</protein>
<gene>
    <name evidence="4" type="ORF">GWI33_013092</name>
</gene>
<keyword evidence="1" id="KW-0863">Zinc-finger</keyword>
<evidence type="ECO:0000256" key="1">
    <source>
        <dbReference type="PROSITE-ProRule" id="PRU00042"/>
    </source>
</evidence>
<dbReference type="EMBL" id="JAACXV010012997">
    <property type="protein sequence ID" value="KAF7274231.1"/>
    <property type="molecule type" value="Genomic_DNA"/>
</dbReference>
<evidence type="ECO:0000313" key="5">
    <source>
        <dbReference type="Proteomes" id="UP000625711"/>
    </source>
</evidence>
<dbReference type="AlphaFoldDB" id="A0A834MAA8"/>
<sequence length="581" mass="65673">MTQPLDTTINSGKGVQFVDDNLIYVKSNQKMDIYDPKTHIIIPRPSEVIKKGIIPNTVDVKSDKTSLNLLYQIVYPDDLNLKPASGALKPRGRPKKTKPIVQSPPSSQKTKIKVVSRTRSGRAIKFPKYIENEFKKIEINDEQITNSNEDVKVSDFVQYTDKVVEGVEKEQEVTHTVLQQKKRKISAQYRCPKCKKAYLGKNKILEHLKKNPTHGPLQEGEEKHFEVWNYLVNVTQKSAASERGRKFCQEISNLLHNLSLLANALFKKLGNVTNQVQIDKVLGNAIGLTPGNYYFDDSNLYRDVTVLQLITNNDFLSSLKFNNDEDKPKSENRTETTCNCGKSKKEADVFKPKSETAGDIPGTVTEQKISQNSSLQLETYNNEQNASKDKDNKIPFFDSSQHNFSIDKSFQNNDLYSVNINNSESSDFTPRDFEIGSMFHSLNAMNICEGLDQKPISKPPKIKIQSDILICPANSKFTKNSYDKITESDHNKDTVNPDILSENSVLVSMQNIPHTADEFMLPVPTESSNILDNSSSSDEVMNVDQFVNERFKKITEPDIEVSNNSLSIDIANLDLFQFHTS</sequence>
<keyword evidence="1" id="KW-0862">Zinc</keyword>
<dbReference type="Pfam" id="PF15961">
    <property type="entry name" value="DUF4764"/>
    <property type="match status" value="1"/>
</dbReference>
<dbReference type="InterPro" id="IPR013087">
    <property type="entry name" value="Znf_C2H2_type"/>
</dbReference>
<evidence type="ECO:0000256" key="2">
    <source>
        <dbReference type="SAM" id="MobiDB-lite"/>
    </source>
</evidence>
<feature type="region of interest" description="Disordered" evidence="2">
    <location>
        <begin position="83"/>
        <end position="108"/>
    </location>
</feature>
<keyword evidence="1" id="KW-0479">Metal-binding</keyword>
<comment type="caution">
    <text evidence="4">The sequence shown here is derived from an EMBL/GenBank/DDBJ whole genome shotgun (WGS) entry which is preliminary data.</text>
</comment>
<feature type="domain" description="C2H2-type" evidence="3">
    <location>
        <begin position="189"/>
        <end position="219"/>
    </location>
</feature>
<dbReference type="OrthoDB" id="5981545at2759"/>
<evidence type="ECO:0000313" key="4">
    <source>
        <dbReference type="EMBL" id="KAF7274231.1"/>
    </source>
</evidence>
<dbReference type="InterPro" id="IPR031885">
    <property type="entry name" value="DUF4764"/>
</dbReference>
<dbReference type="Proteomes" id="UP000625711">
    <property type="component" value="Unassembled WGS sequence"/>
</dbReference>
<organism evidence="4 5">
    <name type="scientific">Rhynchophorus ferrugineus</name>
    <name type="common">Red palm weevil</name>
    <name type="synonym">Curculio ferrugineus</name>
    <dbReference type="NCBI Taxonomy" id="354439"/>
    <lineage>
        <taxon>Eukaryota</taxon>
        <taxon>Metazoa</taxon>
        <taxon>Ecdysozoa</taxon>
        <taxon>Arthropoda</taxon>
        <taxon>Hexapoda</taxon>
        <taxon>Insecta</taxon>
        <taxon>Pterygota</taxon>
        <taxon>Neoptera</taxon>
        <taxon>Endopterygota</taxon>
        <taxon>Coleoptera</taxon>
        <taxon>Polyphaga</taxon>
        <taxon>Cucujiformia</taxon>
        <taxon>Curculionidae</taxon>
        <taxon>Dryophthorinae</taxon>
        <taxon>Rhynchophorus</taxon>
    </lineage>
</organism>
<keyword evidence="5" id="KW-1185">Reference proteome</keyword>
<proteinExistence type="predicted"/>
<accession>A0A834MAA8</accession>
<evidence type="ECO:0000259" key="3">
    <source>
        <dbReference type="PROSITE" id="PS50157"/>
    </source>
</evidence>
<name>A0A834MAA8_RHYFE</name>